<reference evidence="2" key="1">
    <citation type="journal article" date="2022" name="Mol. Ecol. Resour.">
        <title>The genomes of chicory, endive, great burdock and yacon provide insights into Asteraceae palaeo-polyploidization history and plant inulin production.</title>
        <authorList>
            <person name="Fan W."/>
            <person name="Wang S."/>
            <person name="Wang H."/>
            <person name="Wang A."/>
            <person name="Jiang F."/>
            <person name="Liu H."/>
            <person name="Zhao H."/>
            <person name="Xu D."/>
            <person name="Zhang Y."/>
        </authorList>
    </citation>
    <scope>NUCLEOTIDE SEQUENCE [LARGE SCALE GENOMIC DNA]</scope>
    <source>
        <strain evidence="2">cv. Punajuju</strain>
    </source>
</reference>
<accession>A0ACB9H243</accession>
<name>A0ACB9H243_CICIN</name>
<gene>
    <name evidence="1" type="ORF">L2E82_02322</name>
</gene>
<protein>
    <submittedName>
        <fullName evidence="1">Uncharacterized protein</fullName>
    </submittedName>
</protein>
<organism evidence="1 2">
    <name type="scientific">Cichorium intybus</name>
    <name type="common">Chicory</name>
    <dbReference type="NCBI Taxonomy" id="13427"/>
    <lineage>
        <taxon>Eukaryota</taxon>
        <taxon>Viridiplantae</taxon>
        <taxon>Streptophyta</taxon>
        <taxon>Embryophyta</taxon>
        <taxon>Tracheophyta</taxon>
        <taxon>Spermatophyta</taxon>
        <taxon>Magnoliopsida</taxon>
        <taxon>eudicotyledons</taxon>
        <taxon>Gunneridae</taxon>
        <taxon>Pentapetalae</taxon>
        <taxon>asterids</taxon>
        <taxon>campanulids</taxon>
        <taxon>Asterales</taxon>
        <taxon>Asteraceae</taxon>
        <taxon>Cichorioideae</taxon>
        <taxon>Cichorieae</taxon>
        <taxon>Cichoriinae</taxon>
        <taxon>Cichorium</taxon>
    </lineage>
</organism>
<comment type="caution">
    <text evidence="1">The sequence shown here is derived from an EMBL/GenBank/DDBJ whole genome shotgun (WGS) entry which is preliminary data.</text>
</comment>
<evidence type="ECO:0000313" key="2">
    <source>
        <dbReference type="Proteomes" id="UP001055811"/>
    </source>
</evidence>
<keyword evidence="2" id="KW-1185">Reference proteome</keyword>
<dbReference type="Proteomes" id="UP001055811">
    <property type="component" value="Linkage Group LG01"/>
</dbReference>
<proteinExistence type="predicted"/>
<reference evidence="1 2" key="2">
    <citation type="journal article" date="2022" name="Mol. Ecol. Resour.">
        <title>The genomes of chicory, endive, great burdock and yacon provide insights into Asteraceae paleo-polyploidization history and plant inulin production.</title>
        <authorList>
            <person name="Fan W."/>
            <person name="Wang S."/>
            <person name="Wang H."/>
            <person name="Wang A."/>
            <person name="Jiang F."/>
            <person name="Liu H."/>
            <person name="Zhao H."/>
            <person name="Xu D."/>
            <person name="Zhang Y."/>
        </authorList>
    </citation>
    <scope>NUCLEOTIDE SEQUENCE [LARGE SCALE GENOMIC DNA]</scope>
    <source>
        <strain evidence="2">cv. Punajuju</strain>
        <tissue evidence="1">Leaves</tissue>
    </source>
</reference>
<dbReference type="EMBL" id="CM042009">
    <property type="protein sequence ID" value="KAI3789523.1"/>
    <property type="molecule type" value="Genomic_DNA"/>
</dbReference>
<evidence type="ECO:0000313" key="1">
    <source>
        <dbReference type="EMBL" id="KAI3789523.1"/>
    </source>
</evidence>
<sequence length="224" mass="24906">MPKCDICQDTDGYFFCLEDRALLCRKCDVAIHTVNHHVSSHQRFLLTGVKVGLESMKSLPCEEIPDATQSLCLPSTVPKTTNTQSHKVLPGDFSPPKLSYGGGSSTESIQQWQFDEFFGSTDLNPMYNYTDNDSSKMGDSDCSTILRALEVELDADDCFGQVPDLSWAGPQICSPPTASGLGWPKQQRCHHQMNSTAAFVPDVCYNPMSDSLDSQQTLKRRRHF</sequence>